<dbReference type="InterPro" id="IPR052200">
    <property type="entry name" value="Protoporphyrinogen_IX_DH"/>
</dbReference>
<dbReference type="Proteomes" id="UP000029518">
    <property type="component" value="Chromosome"/>
</dbReference>
<dbReference type="AlphaFoldDB" id="A0A089MR54"/>
<dbReference type="PANTHER" id="PTHR38030:SF2">
    <property type="entry name" value="PROTOPORPHYRINOGEN IX DEHYDROGENASE [QUINONE]"/>
    <property type="match status" value="1"/>
</dbReference>
<dbReference type="InterPro" id="IPR026816">
    <property type="entry name" value="Flavodoxin_dom"/>
</dbReference>
<dbReference type="GO" id="GO:0016651">
    <property type="term" value="F:oxidoreductase activity, acting on NAD(P)H"/>
    <property type="evidence" value="ECO:0007669"/>
    <property type="project" value="UniProtKB-ARBA"/>
</dbReference>
<evidence type="ECO:0000313" key="2">
    <source>
        <dbReference type="EMBL" id="AIQ58944.1"/>
    </source>
</evidence>
<evidence type="ECO:0000259" key="1">
    <source>
        <dbReference type="PROSITE" id="PS50902"/>
    </source>
</evidence>
<dbReference type="InterPro" id="IPR008254">
    <property type="entry name" value="Flavodoxin/NO_synth"/>
</dbReference>
<dbReference type="KEGG" id="pbd:PBOR_19950"/>
<dbReference type="PROSITE" id="PS50902">
    <property type="entry name" value="FLAVODOXIN_LIKE"/>
    <property type="match status" value="1"/>
</dbReference>
<dbReference type="InterPro" id="IPR029039">
    <property type="entry name" value="Flavoprotein-like_sf"/>
</dbReference>
<gene>
    <name evidence="2" type="ORF">PBOR_19950</name>
</gene>
<name>A0A089MR54_PAEBO</name>
<dbReference type="Pfam" id="PF12724">
    <property type="entry name" value="Flavodoxin_5"/>
    <property type="match status" value="1"/>
</dbReference>
<dbReference type="GO" id="GO:0070819">
    <property type="term" value="F:menaquinone-dependent protoporphyrinogen oxidase activity"/>
    <property type="evidence" value="ECO:0007669"/>
    <property type="project" value="TreeGrafter"/>
</dbReference>
<dbReference type="RefSeq" id="WP_042214378.1">
    <property type="nucleotide sequence ID" value="NZ_CP009285.1"/>
</dbReference>
<dbReference type="HOGENOM" id="CLU_094839_2_0_9"/>
<evidence type="ECO:0000313" key="3">
    <source>
        <dbReference type="Proteomes" id="UP000029518"/>
    </source>
</evidence>
<dbReference type="PANTHER" id="PTHR38030">
    <property type="entry name" value="PROTOPORPHYRINOGEN IX DEHYDROGENASE [MENAQUINONE]"/>
    <property type="match status" value="1"/>
</dbReference>
<dbReference type="GO" id="GO:0006783">
    <property type="term" value="P:heme biosynthetic process"/>
    <property type="evidence" value="ECO:0007669"/>
    <property type="project" value="TreeGrafter"/>
</dbReference>
<organism evidence="2 3">
    <name type="scientific">Paenibacillus borealis</name>
    <dbReference type="NCBI Taxonomy" id="160799"/>
    <lineage>
        <taxon>Bacteria</taxon>
        <taxon>Bacillati</taxon>
        <taxon>Bacillota</taxon>
        <taxon>Bacilli</taxon>
        <taxon>Bacillales</taxon>
        <taxon>Paenibacillaceae</taxon>
        <taxon>Paenibacillus</taxon>
    </lineage>
</organism>
<dbReference type="Gene3D" id="3.40.50.360">
    <property type="match status" value="1"/>
</dbReference>
<dbReference type="EMBL" id="CP009285">
    <property type="protein sequence ID" value="AIQ58944.1"/>
    <property type="molecule type" value="Genomic_DNA"/>
</dbReference>
<protein>
    <recommendedName>
        <fullName evidence="1">Flavodoxin-like domain-containing protein</fullName>
    </recommendedName>
</protein>
<accession>A0A089MR54</accession>
<reference evidence="2" key="1">
    <citation type="submission" date="2014-08" db="EMBL/GenBank/DDBJ databases">
        <title>Comparative genomics of the Paenibacillus odorifer group.</title>
        <authorList>
            <person name="den Bakker H.C."/>
            <person name="Tsai Y.-C.Y.-C."/>
            <person name="Martin N."/>
            <person name="Korlach J."/>
            <person name="Wiedmann M."/>
        </authorList>
    </citation>
    <scope>NUCLEOTIDE SEQUENCE [LARGE SCALE GENOMIC DNA]</scope>
    <source>
        <strain evidence="2">DSM 13188</strain>
    </source>
</reference>
<dbReference type="GO" id="GO:0010181">
    <property type="term" value="F:FMN binding"/>
    <property type="evidence" value="ECO:0007669"/>
    <property type="project" value="InterPro"/>
</dbReference>
<keyword evidence="3" id="KW-1185">Reference proteome</keyword>
<feature type="domain" description="Flavodoxin-like" evidence="1">
    <location>
        <begin position="5"/>
        <end position="135"/>
    </location>
</feature>
<dbReference type="SUPFAM" id="SSF52218">
    <property type="entry name" value="Flavoproteins"/>
    <property type="match status" value="1"/>
</dbReference>
<proteinExistence type="predicted"/>
<dbReference type="OrthoDB" id="2146857at2"/>
<sequence length="161" mass="17762">MSNRTLILYAGKYGCTEKAAFLLKSRLGEAEVVNLKYAKVPALAAYDTVILGGSIYYGKIRKEMAVFTSKYEQELSGKRLGLFICAGMKGEKAEQELKQAYPEVLYKKALAKEIIGDEIYPEKISALDKWVLRMVKGKGNEAGAGLSMDKLDGFARTMTGK</sequence>